<dbReference type="GO" id="GO:0016925">
    <property type="term" value="P:protein sumoylation"/>
    <property type="evidence" value="ECO:0007669"/>
    <property type="project" value="TreeGrafter"/>
</dbReference>
<reference evidence="8" key="2">
    <citation type="submission" date="2014-06" db="EMBL/GenBank/DDBJ databases">
        <title>The complete genome of Blastobotrys (Arxula) adeninivorans LS3 - a yeast of biotechnological interest.</title>
        <authorList>
            <person name="Kunze G."/>
            <person name="Gaillardin C."/>
            <person name="Czernicka M."/>
            <person name="Durrens P."/>
            <person name="Martin T."/>
            <person name="Boer E."/>
            <person name="Gabaldon T."/>
            <person name="Cruz J."/>
            <person name="Talla E."/>
            <person name="Marck C."/>
            <person name="Goffeau A."/>
            <person name="Barbe V."/>
            <person name="Baret P."/>
            <person name="Baronian K."/>
            <person name="Beier S."/>
            <person name="Bleykasten C."/>
            <person name="Bode R."/>
            <person name="Casaregola S."/>
            <person name="Despons L."/>
            <person name="Fairhead C."/>
            <person name="Giersberg M."/>
            <person name="Gierski P."/>
            <person name="Hahnel U."/>
            <person name="Hartmann A."/>
            <person name="Jankowska D."/>
            <person name="Jubin C."/>
            <person name="Jung P."/>
            <person name="Lafontaine I."/>
            <person name="Leh-Louis V."/>
            <person name="Lemaire M."/>
            <person name="Marcet-Houben M."/>
            <person name="Mascher M."/>
            <person name="Morel G."/>
            <person name="Richard G.-F."/>
            <person name="Riechen J."/>
            <person name="Sacerdot C."/>
            <person name="Sarkar A."/>
            <person name="Savel G."/>
            <person name="Schacherer J."/>
            <person name="Sherman D."/>
            <person name="Straub M.-L."/>
            <person name="Stein N."/>
            <person name="Thierry A."/>
            <person name="Trautwein-Schult A."/>
            <person name="Westhof E."/>
            <person name="Worch S."/>
            <person name="Dujon B."/>
            <person name="Souciet J.-L."/>
            <person name="Wincker P."/>
            <person name="Scholz U."/>
            <person name="Neuveglise N."/>
        </authorList>
    </citation>
    <scope>NUCLEOTIDE SEQUENCE</scope>
    <source>
        <strain evidence="8">LS3</strain>
    </source>
</reference>
<keyword evidence="5" id="KW-0539">Nucleus</keyword>
<organism evidence="8">
    <name type="scientific">Blastobotrys adeninivorans</name>
    <name type="common">Yeast</name>
    <name type="synonym">Arxula adeninivorans</name>
    <dbReference type="NCBI Taxonomy" id="409370"/>
    <lineage>
        <taxon>Eukaryota</taxon>
        <taxon>Fungi</taxon>
        <taxon>Dikarya</taxon>
        <taxon>Ascomycota</taxon>
        <taxon>Saccharomycotina</taxon>
        <taxon>Dipodascomycetes</taxon>
        <taxon>Dipodascales</taxon>
        <taxon>Trichomonascaceae</taxon>
        <taxon>Blastobotrys</taxon>
    </lineage>
</organism>
<comment type="pathway">
    <text evidence="2">Protein modification; protein sumoylation.</text>
</comment>
<dbReference type="InterPro" id="IPR035985">
    <property type="entry name" value="Ubiquitin-activating_enz"/>
</dbReference>
<evidence type="ECO:0000256" key="3">
    <source>
        <dbReference type="ARBA" id="ARBA00005673"/>
    </source>
</evidence>
<reference evidence="8" key="1">
    <citation type="submission" date="2014-02" db="EMBL/GenBank/DDBJ databases">
        <authorList>
            <person name="Genoscope - CEA"/>
        </authorList>
    </citation>
    <scope>NUCLEOTIDE SEQUENCE</scope>
    <source>
        <strain evidence="8">LS3</strain>
    </source>
</reference>
<dbReference type="PANTHER" id="PTHR10953:SF162">
    <property type="entry name" value="SUMO-ACTIVATING ENZYME SUBUNIT 1"/>
    <property type="match status" value="1"/>
</dbReference>
<dbReference type="EMBL" id="HG937693">
    <property type="protein sequence ID" value="CDP35462.1"/>
    <property type="molecule type" value="Genomic_DNA"/>
</dbReference>
<evidence type="ECO:0000256" key="4">
    <source>
        <dbReference type="ARBA" id="ARBA00022786"/>
    </source>
</evidence>
<dbReference type="PhylomeDB" id="A0A060T989"/>
<accession>A0A060T989</accession>
<dbReference type="GO" id="GO:0031510">
    <property type="term" value="C:SUMO activating enzyme complex"/>
    <property type="evidence" value="ECO:0007669"/>
    <property type="project" value="TreeGrafter"/>
</dbReference>
<comment type="subcellular location">
    <subcellularLocation>
        <location evidence="1">Nucleus</location>
    </subcellularLocation>
</comment>
<evidence type="ECO:0000256" key="6">
    <source>
        <dbReference type="ARBA" id="ARBA00044354"/>
    </source>
</evidence>
<dbReference type="PANTHER" id="PTHR10953">
    <property type="entry name" value="UBIQUITIN-ACTIVATING ENZYME E1"/>
    <property type="match status" value="1"/>
</dbReference>
<evidence type="ECO:0000256" key="2">
    <source>
        <dbReference type="ARBA" id="ARBA00004718"/>
    </source>
</evidence>
<dbReference type="AlphaFoldDB" id="A0A060T989"/>
<dbReference type="GO" id="GO:0019948">
    <property type="term" value="F:SUMO activating enzyme activity"/>
    <property type="evidence" value="ECO:0007669"/>
    <property type="project" value="TreeGrafter"/>
</dbReference>
<evidence type="ECO:0000256" key="5">
    <source>
        <dbReference type="ARBA" id="ARBA00023242"/>
    </source>
</evidence>
<feature type="domain" description="THIF-type NAD/FAD binding fold" evidence="7">
    <location>
        <begin position="2"/>
        <end position="309"/>
    </location>
</feature>
<dbReference type="InterPro" id="IPR000594">
    <property type="entry name" value="ThiF_NAD_FAD-bd"/>
</dbReference>
<sequence length="316" mass="34598">MEAQARMRNAKVLVINLGSLAAETVKNLVLAGIGAITIVDENNVGAEDLGANFFLTDEDVGKNRASAAQRRIEKLNPRVAVSCEEKSVKGIDSKWLANYDLVLATELDYDQFCTINEASREAKRPFYAAGLCGLFGFVFADLIEHTFTIDRVNPNTGQKLGPETSTREILSVDTKEEGGTVTQVVKKIERYRSLKEVVQGLDESFGTGLSTRQKLRVNPLLPLLLAQWDGPYEYEDQLRTKAAEKCKQLGLPAEIVTDSAVSFFYNGIGAEFSPVAAILGGVLAQNILNYFSQSIQPIQNALLFNGLTNEGPIYVL</sequence>
<evidence type="ECO:0000313" key="8">
    <source>
        <dbReference type="EMBL" id="CDP35462.1"/>
    </source>
</evidence>
<evidence type="ECO:0000259" key="7">
    <source>
        <dbReference type="Pfam" id="PF00899"/>
    </source>
</evidence>
<gene>
    <name evidence="8" type="ORF">GNLVRS02_ARAD1C36080g</name>
</gene>
<keyword evidence="4" id="KW-0833">Ubl conjugation pathway</keyword>
<dbReference type="SUPFAM" id="SSF69572">
    <property type="entry name" value="Activating enzymes of the ubiquitin-like proteins"/>
    <property type="match status" value="1"/>
</dbReference>
<dbReference type="Gene3D" id="3.40.50.720">
    <property type="entry name" value="NAD(P)-binding Rossmann-like Domain"/>
    <property type="match status" value="1"/>
</dbReference>
<dbReference type="GO" id="GO:0005737">
    <property type="term" value="C:cytoplasm"/>
    <property type="evidence" value="ECO:0007669"/>
    <property type="project" value="TreeGrafter"/>
</dbReference>
<dbReference type="InterPro" id="IPR045886">
    <property type="entry name" value="ThiF/MoeB/HesA"/>
</dbReference>
<name>A0A060T989_BLAAD</name>
<comment type="similarity">
    <text evidence="3">Belongs to the ubiquitin-activating E1 family.</text>
</comment>
<proteinExistence type="inferred from homology"/>
<dbReference type="PRINTS" id="PR01849">
    <property type="entry name" value="UBIQUITINACT"/>
</dbReference>
<dbReference type="InterPro" id="IPR000011">
    <property type="entry name" value="UBQ/SUMO-activ_enz_E1-like"/>
</dbReference>
<evidence type="ECO:0000256" key="1">
    <source>
        <dbReference type="ARBA" id="ARBA00004123"/>
    </source>
</evidence>
<protein>
    <recommendedName>
        <fullName evidence="6">Ubiquitin-like 1-activating enzyme E1A</fullName>
    </recommendedName>
</protein>
<dbReference type="Pfam" id="PF00899">
    <property type="entry name" value="ThiF"/>
    <property type="match status" value="1"/>
</dbReference>